<evidence type="ECO:0000313" key="1">
    <source>
        <dbReference type="EMBL" id="VAX38022.1"/>
    </source>
</evidence>
<organism evidence="1">
    <name type="scientific">hydrothermal vent metagenome</name>
    <dbReference type="NCBI Taxonomy" id="652676"/>
    <lineage>
        <taxon>unclassified sequences</taxon>
        <taxon>metagenomes</taxon>
        <taxon>ecological metagenomes</taxon>
    </lineage>
</organism>
<protein>
    <recommendedName>
        <fullName evidence="2">V-type ATP synthase subunit E</fullName>
    </recommendedName>
</protein>
<name>A0A3B1DBA6_9ZZZZ</name>
<proteinExistence type="predicted"/>
<dbReference type="InterPro" id="IPR009335">
    <property type="entry name" value="T3SS_HrpE/ATPase_suE"/>
</dbReference>
<dbReference type="AlphaFoldDB" id="A0A3B1DBA6"/>
<dbReference type="Gene3D" id="1.20.5.2950">
    <property type="match status" value="1"/>
</dbReference>
<dbReference type="EMBL" id="UOGJ01000148">
    <property type="protein sequence ID" value="VAX38022.1"/>
    <property type="molecule type" value="Genomic_DNA"/>
</dbReference>
<accession>A0A3B1DBA6</accession>
<reference evidence="1" key="1">
    <citation type="submission" date="2018-06" db="EMBL/GenBank/DDBJ databases">
        <authorList>
            <person name="Zhirakovskaya E."/>
        </authorList>
    </citation>
    <scope>NUCLEOTIDE SEQUENCE</scope>
</reference>
<evidence type="ECO:0008006" key="2">
    <source>
        <dbReference type="Google" id="ProtNLM"/>
    </source>
</evidence>
<sequence length="203" mass="22304">MSQQVQELIDKIKSEGVAAAEDKAKEIETQAESKAKDIVAGAQSQAEQIIAEAKQKAQTTQQSTEMALKQSSRDMLLSLRKKIEQSLQKIISAEVDDALTSENLSNILTNLSNKFFENKDSNENIFVTLSDEDLSSLKDGFIAKLKEQLKQPITFQSSDDVSKGFAISFDSGKSAFDFTDASLAEYLGLYLNEHVASLLKDAV</sequence>
<gene>
    <name evidence="1" type="ORF">MNBD_UNCLBAC01-725</name>
</gene>
<dbReference type="Pfam" id="PF06188">
    <property type="entry name" value="HrpE"/>
    <property type="match status" value="1"/>
</dbReference>